<protein>
    <submittedName>
        <fullName evidence="1">DNA polymerase III subunit delta</fullName>
    </submittedName>
</protein>
<dbReference type="InterPro" id="IPR050238">
    <property type="entry name" value="DNA_Rep/Repair_Clamp_Loader"/>
</dbReference>
<dbReference type="Gene3D" id="3.40.50.300">
    <property type="entry name" value="P-loop containing nucleotide triphosphate hydrolases"/>
    <property type="match status" value="1"/>
</dbReference>
<dbReference type="PANTHER" id="PTHR11669:SF8">
    <property type="entry name" value="DNA POLYMERASE III SUBUNIT DELTA"/>
    <property type="match status" value="1"/>
</dbReference>
<dbReference type="Proteomes" id="UP000715095">
    <property type="component" value="Unassembled WGS sequence"/>
</dbReference>
<dbReference type="EMBL" id="JACJJC010000004">
    <property type="protein sequence ID" value="MBM6703577.1"/>
    <property type="molecule type" value="Genomic_DNA"/>
</dbReference>
<dbReference type="RefSeq" id="WP_205102052.1">
    <property type="nucleotide sequence ID" value="NZ_JACJJC010000004.1"/>
</dbReference>
<sequence>MALAPYPWFEEAAQAFASQIDRLPNAFLLYGPPGIGLYELADSFARALLCESPNPDGSACGRCAACALTAAGSHPDYKRVLSEAMCERYEVPYERAENERPDSKKKASREVRIHQIRALADFVGLNANRGGRRVIVIYPADMVRAEAAAALLKSMEEPPADLIYILAAEDIDAVLPTIRSRSRLLRVAVPPKAMALDFLRDKGVASPEEALALAGGAPLEALERNPAERLDAALERALLDMLERGTIAPDEILIAAPKSYSVPAFGLLLSRWSHDLMRTKSGLSPRYFIKRADALARLAARTDFERLSALEKLVASVRRSDEHPLNPKQVWESALLHYASLWSSAR</sequence>
<accession>A0ABS2DQF2</accession>
<name>A0ABS2DQF2_9BURK</name>
<evidence type="ECO:0000313" key="1">
    <source>
        <dbReference type="EMBL" id="MBM6703577.1"/>
    </source>
</evidence>
<dbReference type="InterPro" id="IPR027417">
    <property type="entry name" value="P-loop_NTPase"/>
</dbReference>
<keyword evidence="2" id="KW-1185">Reference proteome</keyword>
<dbReference type="Pfam" id="PF13177">
    <property type="entry name" value="DNA_pol3_delta2"/>
    <property type="match status" value="1"/>
</dbReference>
<reference evidence="1 2" key="1">
    <citation type="journal article" date="2021" name="Sci. Rep.">
        <title>The distribution of antibiotic resistance genes in chicken gut microbiota commensals.</title>
        <authorList>
            <person name="Juricova H."/>
            <person name="Matiasovicova J."/>
            <person name="Kubasova T."/>
            <person name="Cejkova D."/>
            <person name="Rychlik I."/>
        </authorList>
    </citation>
    <scope>NUCLEOTIDE SEQUENCE [LARGE SCALE GENOMIC DNA]</scope>
    <source>
        <strain evidence="1 2">An829</strain>
    </source>
</reference>
<evidence type="ECO:0000313" key="2">
    <source>
        <dbReference type="Proteomes" id="UP000715095"/>
    </source>
</evidence>
<proteinExistence type="predicted"/>
<dbReference type="SUPFAM" id="SSF52540">
    <property type="entry name" value="P-loop containing nucleoside triphosphate hydrolases"/>
    <property type="match status" value="1"/>
</dbReference>
<dbReference type="PANTHER" id="PTHR11669">
    <property type="entry name" value="REPLICATION FACTOR C / DNA POLYMERASE III GAMMA-TAU SUBUNIT"/>
    <property type="match status" value="1"/>
</dbReference>
<organism evidence="1 2">
    <name type="scientific">Sutterella massiliensis</name>
    <dbReference type="NCBI Taxonomy" id="1816689"/>
    <lineage>
        <taxon>Bacteria</taxon>
        <taxon>Pseudomonadati</taxon>
        <taxon>Pseudomonadota</taxon>
        <taxon>Betaproteobacteria</taxon>
        <taxon>Burkholderiales</taxon>
        <taxon>Sutterellaceae</taxon>
        <taxon>Sutterella</taxon>
    </lineage>
</organism>
<gene>
    <name evidence="1" type="ORF">H6A60_03625</name>
</gene>
<comment type="caution">
    <text evidence="1">The sequence shown here is derived from an EMBL/GenBank/DDBJ whole genome shotgun (WGS) entry which is preliminary data.</text>
</comment>